<dbReference type="NCBIfam" id="TIGR01169">
    <property type="entry name" value="rplA_bact"/>
    <property type="match status" value="1"/>
</dbReference>
<protein>
    <recommendedName>
        <fullName evidence="8">Large ribosomal subunit protein uL1</fullName>
    </recommendedName>
    <alternativeName>
        <fullName evidence="9">50S ribosomal protein L1</fullName>
    </alternativeName>
</protein>
<accession>A0A1G1WDR5</accession>
<evidence type="ECO:0000256" key="6">
    <source>
        <dbReference type="ARBA" id="ARBA00022980"/>
    </source>
</evidence>
<dbReference type="GO" id="GO:0006417">
    <property type="term" value="P:regulation of translation"/>
    <property type="evidence" value="ECO:0007669"/>
    <property type="project" value="UniProtKB-KW"/>
</dbReference>
<organism evidence="10 11">
    <name type="scientific">Candidatus Woykebacteria bacterium RBG_16_39_9b</name>
    <dbReference type="NCBI Taxonomy" id="1802595"/>
    <lineage>
        <taxon>Bacteria</taxon>
        <taxon>Candidatus Woykeibacteriota</taxon>
    </lineage>
</organism>
<dbReference type="GO" id="GO:0006412">
    <property type="term" value="P:translation"/>
    <property type="evidence" value="ECO:0007669"/>
    <property type="project" value="InterPro"/>
</dbReference>
<dbReference type="PANTHER" id="PTHR36427">
    <property type="entry name" value="54S RIBOSOMAL PROTEIN L1, MITOCHONDRIAL"/>
    <property type="match status" value="1"/>
</dbReference>
<dbReference type="GO" id="GO:0003735">
    <property type="term" value="F:structural constituent of ribosome"/>
    <property type="evidence" value="ECO:0007669"/>
    <property type="project" value="InterPro"/>
</dbReference>
<keyword evidence="3" id="KW-0699">rRNA-binding</keyword>
<keyword evidence="4" id="KW-0810">Translation regulation</keyword>
<dbReference type="AlphaFoldDB" id="A0A1G1WDR5"/>
<evidence type="ECO:0000313" key="11">
    <source>
        <dbReference type="Proteomes" id="UP000178162"/>
    </source>
</evidence>
<gene>
    <name evidence="10" type="ORF">A2134_00310</name>
</gene>
<evidence type="ECO:0000256" key="5">
    <source>
        <dbReference type="ARBA" id="ARBA00022884"/>
    </source>
</evidence>
<dbReference type="Gene3D" id="3.30.190.20">
    <property type="match status" value="1"/>
</dbReference>
<dbReference type="GO" id="GO:0015934">
    <property type="term" value="C:large ribosomal subunit"/>
    <property type="evidence" value="ECO:0007669"/>
    <property type="project" value="InterPro"/>
</dbReference>
<evidence type="ECO:0000256" key="9">
    <source>
        <dbReference type="ARBA" id="ARBA00035452"/>
    </source>
</evidence>
<keyword evidence="5" id="KW-0694">RNA-binding</keyword>
<evidence type="ECO:0000256" key="8">
    <source>
        <dbReference type="ARBA" id="ARBA00035241"/>
    </source>
</evidence>
<keyword evidence="7" id="KW-0687">Ribonucleoprotein</keyword>
<evidence type="ECO:0000256" key="3">
    <source>
        <dbReference type="ARBA" id="ARBA00022730"/>
    </source>
</evidence>
<dbReference type="InterPro" id="IPR028364">
    <property type="entry name" value="Ribosomal_uL1/biogenesis"/>
</dbReference>
<dbReference type="Gene3D" id="3.40.50.790">
    <property type="match status" value="1"/>
</dbReference>
<name>A0A1G1WDR5_9BACT</name>
<dbReference type="Proteomes" id="UP000178162">
    <property type="component" value="Unassembled WGS sequence"/>
</dbReference>
<comment type="similarity">
    <text evidence="1">Belongs to the universal ribosomal protein uL1 family.</text>
</comment>
<dbReference type="GO" id="GO:0019843">
    <property type="term" value="F:rRNA binding"/>
    <property type="evidence" value="ECO:0007669"/>
    <property type="project" value="UniProtKB-KW"/>
</dbReference>
<dbReference type="SUPFAM" id="SSF56808">
    <property type="entry name" value="Ribosomal protein L1"/>
    <property type="match status" value="1"/>
</dbReference>
<dbReference type="EMBL" id="MHCR01000007">
    <property type="protein sequence ID" value="OGY25845.1"/>
    <property type="molecule type" value="Genomic_DNA"/>
</dbReference>
<reference evidence="10 11" key="1">
    <citation type="journal article" date="2016" name="Nat. Commun.">
        <title>Thousands of microbial genomes shed light on interconnected biogeochemical processes in an aquifer system.</title>
        <authorList>
            <person name="Anantharaman K."/>
            <person name="Brown C.T."/>
            <person name="Hug L.A."/>
            <person name="Sharon I."/>
            <person name="Castelle C.J."/>
            <person name="Probst A.J."/>
            <person name="Thomas B.C."/>
            <person name="Singh A."/>
            <person name="Wilkins M.J."/>
            <person name="Karaoz U."/>
            <person name="Brodie E.L."/>
            <person name="Williams K.H."/>
            <person name="Hubbard S.S."/>
            <person name="Banfield J.F."/>
        </authorList>
    </citation>
    <scope>NUCLEOTIDE SEQUENCE [LARGE SCALE GENOMIC DNA]</scope>
</reference>
<dbReference type="Pfam" id="PF00687">
    <property type="entry name" value="Ribosomal_L1"/>
    <property type="match status" value="1"/>
</dbReference>
<evidence type="ECO:0000256" key="1">
    <source>
        <dbReference type="ARBA" id="ARBA00010531"/>
    </source>
</evidence>
<keyword evidence="6 10" id="KW-0689">Ribosomal protein</keyword>
<dbReference type="InterPro" id="IPR016095">
    <property type="entry name" value="Ribosomal_uL1_3-a/b-sand"/>
</dbReference>
<comment type="caution">
    <text evidence="10">The sequence shown here is derived from an EMBL/GenBank/DDBJ whole genome shotgun (WGS) entry which is preliminary data.</text>
</comment>
<evidence type="ECO:0000256" key="4">
    <source>
        <dbReference type="ARBA" id="ARBA00022845"/>
    </source>
</evidence>
<dbReference type="PANTHER" id="PTHR36427:SF3">
    <property type="entry name" value="LARGE RIBOSOMAL SUBUNIT PROTEIN UL1M"/>
    <property type="match status" value="1"/>
</dbReference>
<dbReference type="PIRSF" id="PIRSF002155">
    <property type="entry name" value="Ribosomal_L1"/>
    <property type="match status" value="1"/>
</dbReference>
<keyword evidence="2" id="KW-0678">Repressor</keyword>
<dbReference type="InterPro" id="IPR005878">
    <property type="entry name" value="Ribosom_uL1_bac-type"/>
</dbReference>
<proteinExistence type="inferred from homology"/>
<dbReference type="CDD" id="cd00403">
    <property type="entry name" value="Ribosomal_L1"/>
    <property type="match status" value="1"/>
</dbReference>
<evidence type="ECO:0000313" key="10">
    <source>
        <dbReference type="EMBL" id="OGY25845.1"/>
    </source>
</evidence>
<evidence type="ECO:0000256" key="7">
    <source>
        <dbReference type="ARBA" id="ARBA00023274"/>
    </source>
</evidence>
<evidence type="ECO:0000256" key="2">
    <source>
        <dbReference type="ARBA" id="ARBA00022491"/>
    </source>
</evidence>
<dbReference type="InterPro" id="IPR023674">
    <property type="entry name" value="Ribosomal_uL1-like"/>
</dbReference>
<dbReference type="InterPro" id="IPR002143">
    <property type="entry name" value="Ribosomal_uL1"/>
</dbReference>
<dbReference type="STRING" id="1802595.A2134_00310"/>
<sequence>MSGRPKKQKTRSSRYKHLIDLIDKSKVYDLSEAIDLIKKTASTKFDSTLEIHLNLSIDPSKSDQQIRKAINLPHGSGKSIKILVFGGDTKKLTKLGSIIGTEATIEQINKGQIKAEKIVATPEWVPKLASAAKVLGPKGLMPNPKSGTISKDPEKVVESLQSGMVEIKSEKSPILHNVIGKTSFSKEQLEENIKSLISEVRKSKPESVKKDLIKSAYLTSTMSPSIKVDLTSLK</sequence>